<protein>
    <recommendedName>
        <fullName evidence="5">SHSP domain-containing protein</fullName>
    </recommendedName>
</protein>
<name>A0ABN8B375_CHISP</name>
<dbReference type="InterPro" id="IPR001436">
    <property type="entry name" value="Alpha-crystallin/sHSP_animal"/>
</dbReference>
<dbReference type="PANTHER" id="PTHR45640:SF13">
    <property type="entry name" value="HEAT SHOCK PROTEIN 22-RELATED"/>
    <property type="match status" value="1"/>
</dbReference>
<dbReference type="Gene3D" id="2.60.40.790">
    <property type="match status" value="1"/>
</dbReference>
<accession>A0ABN8B375</accession>
<sequence>MTIKDYNPFGDEIVLRSIDWLENFPWRQENQISVIKDKFVIKVNVKGFKSEEITVKVVDGYVVIKAYHEEKRDEYGYISRKFVRRFPLPDECVKDKLESRMTGDGVLTISAPKHFAKNDTVIPVKHENSVKSKL</sequence>
<feature type="domain" description="SHSP" evidence="5">
    <location>
        <begin position="21"/>
        <end position="127"/>
    </location>
</feature>
<dbReference type="SUPFAM" id="SSF49764">
    <property type="entry name" value="HSP20-like chaperones"/>
    <property type="match status" value="1"/>
</dbReference>
<evidence type="ECO:0000256" key="1">
    <source>
        <dbReference type="ARBA" id="ARBA00023016"/>
    </source>
</evidence>
<dbReference type="CDD" id="cd06526">
    <property type="entry name" value="metazoan_ACD"/>
    <property type="match status" value="1"/>
</dbReference>
<dbReference type="PIRSF" id="PIRSF036514">
    <property type="entry name" value="Sm_HSP_B1"/>
    <property type="match status" value="1"/>
</dbReference>
<organism evidence="6 7">
    <name type="scientific">Chilo suppressalis</name>
    <name type="common">Asiatic rice borer moth</name>
    <dbReference type="NCBI Taxonomy" id="168631"/>
    <lineage>
        <taxon>Eukaryota</taxon>
        <taxon>Metazoa</taxon>
        <taxon>Ecdysozoa</taxon>
        <taxon>Arthropoda</taxon>
        <taxon>Hexapoda</taxon>
        <taxon>Insecta</taxon>
        <taxon>Pterygota</taxon>
        <taxon>Neoptera</taxon>
        <taxon>Endopterygota</taxon>
        <taxon>Lepidoptera</taxon>
        <taxon>Glossata</taxon>
        <taxon>Ditrysia</taxon>
        <taxon>Pyraloidea</taxon>
        <taxon>Crambidae</taxon>
        <taxon>Crambinae</taxon>
        <taxon>Chilo</taxon>
    </lineage>
</organism>
<proteinExistence type="inferred from homology"/>
<dbReference type="PROSITE" id="PS01031">
    <property type="entry name" value="SHSP"/>
    <property type="match status" value="1"/>
</dbReference>
<dbReference type="InterPro" id="IPR055269">
    <property type="entry name" value="Alpha-crystallin/HSP_16"/>
</dbReference>
<keyword evidence="7" id="KW-1185">Reference proteome</keyword>
<dbReference type="InterPro" id="IPR008978">
    <property type="entry name" value="HSP20-like_chaperone"/>
</dbReference>
<evidence type="ECO:0000256" key="3">
    <source>
        <dbReference type="PROSITE-ProRule" id="PRU00285"/>
    </source>
</evidence>
<reference evidence="6" key="1">
    <citation type="submission" date="2021-12" db="EMBL/GenBank/DDBJ databases">
        <authorList>
            <person name="King R."/>
        </authorList>
    </citation>
    <scope>NUCLEOTIDE SEQUENCE</scope>
</reference>
<dbReference type="PANTHER" id="PTHR45640">
    <property type="entry name" value="HEAT SHOCK PROTEIN HSP-12.2-RELATED"/>
    <property type="match status" value="1"/>
</dbReference>
<dbReference type="PRINTS" id="PR00299">
    <property type="entry name" value="ACRYSTALLIN"/>
</dbReference>
<evidence type="ECO:0000256" key="4">
    <source>
        <dbReference type="RuleBase" id="RU003616"/>
    </source>
</evidence>
<dbReference type="EMBL" id="OU963917">
    <property type="protein sequence ID" value="CAH0403549.1"/>
    <property type="molecule type" value="Genomic_DNA"/>
</dbReference>
<evidence type="ECO:0000256" key="2">
    <source>
        <dbReference type="PIRNR" id="PIRNR036514"/>
    </source>
</evidence>
<keyword evidence="1" id="KW-0346">Stress response</keyword>
<dbReference type="Pfam" id="PF00011">
    <property type="entry name" value="HSP20"/>
    <property type="match status" value="1"/>
</dbReference>
<comment type="similarity">
    <text evidence="2 3 4">Belongs to the small heat shock protein (HSP20) family.</text>
</comment>
<evidence type="ECO:0000313" key="6">
    <source>
        <dbReference type="EMBL" id="CAH0403549.1"/>
    </source>
</evidence>
<dbReference type="Proteomes" id="UP001153292">
    <property type="component" value="Chromosome 24"/>
</dbReference>
<evidence type="ECO:0000259" key="5">
    <source>
        <dbReference type="PROSITE" id="PS01031"/>
    </source>
</evidence>
<dbReference type="InterPro" id="IPR002068">
    <property type="entry name" value="A-crystallin/Hsp20_dom"/>
</dbReference>
<evidence type="ECO:0000313" key="7">
    <source>
        <dbReference type="Proteomes" id="UP001153292"/>
    </source>
</evidence>
<gene>
    <name evidence="6" type="ORF">CHILSU_LOCUS6825</name>
</gene>